<reference evidence="3" key="1">
    <citation type="journal article" date="2019" name="Int. J. Syst. Evol. Microbiol.">
        <title>The Global Catalogue of Microorganisms (GCM) 10K type strain sequencing project: providing services to taxonomists for standard genome sequencing and annotation.</title>
        <authorList>
            <consortium name="The Broad Institute Genomics Platform"/>
            <consortium name="The Broad Institute Genome Sequencing Center for Infectious Disease"/>
            <person name="Wu L."/>
            <person name="Ma J."/>
        </authorList>
    </citation>
    <scope>NUCLEOTIDE SEQUENCE [LARGE SCALE GENOMIC DNA]</scope>
    <source>
        <strain evidence="3">JCM 30742</strain>
    </source>
</reference>
<dbReference type="Proteomes" id="UP001500752">
    <property type="component" value="Unassembled WGS sequence"/>
</dbReference>
<gene>
    <name evidence="2" type="ORF">GCM10023081_46500</name>
</gene>
<name>A0ABP7DGL3_9MICC</name>
<dbReference type="EMBL" id="BAABEO010000036">
    <property type="protein sequence ID" value="GAA3704913.1"/>
    <property type="molecule type" value="Genomic_DNA"/>
</dbReference>
<keyword evidence="3" id="KW-1185">Reference proteome</keyword>
<dbReference type="RefSeq" id="WP_345154787.1">
    <property type="nucleotide sequence ID" value="NZ_BAABEO010000036.1"/>
</dbReference>
<evidence type="ECO:0000313" key="2">
    <source>
        <dbReference type="EMBL" id="GAA3704913.1"/>
    </source>
</evidence>
<comment type="caution">
    <text evidence="2">The sequence shown here is derived from an EMBL/GenBank/DDBJ whole genome shotgun (WGS) entry which is preliminary data.</text>
</comment>
<evidence type="ECO:0000259" key="1">
    <source>
        <dbReference type="Pfam" id="PF13577"/>
    </source>
</evidence>
<proteinExistence type="predicted"/>
<sequence>MTTQGIDSNATAAVFAADRLAMQDTVARYAWGYDEGDFDMLAGSFTENGTTSGKVANSDASWGPTAGNRAIADMLETIRKQQTDQRRHTVHTFRVENQTSTTADLYSYVLITSTENAVTKTLTSGWYHASMVKEADGEWRMADLTALLDSPF</sequence>
<dbReference type="Pfam" id="PF13577">
    <property type="entry name" value="SnoaL_4"/>
    <property type="match status" value="1"/>
</dbReference>
<evidence type="ECO:0000313" key="3">
    <source>
        <dbReference type="Proteomes" id="UP001500752"/>
    </source>
</evidence>
<accession>A0ABP7DGL3</accession>
<protein>
    <recommendedName>
        <fullName evidence="1">SnoaL-like domain-containing protein</fullName>
    </recommendedName>
</protein>
<feature type="domain" description="SnoaL-like" evidence="1">
    <location>
        <begin position="17"/>
        <end position="144"/>
    </location>
</feature>
<dbReference type="InterPro" id="IPR032710">
    <property type="entry name" value="NTF2-like_dom_sf"/>
</dbReference>
<organism evidence="2 3">
    <name type="scientific">Arthrobacter ginkgonis</name>
    <dbReference type="NCBI Taxonomy" id="1630594"/>
    <lineage>
        <taxon>Bacteria</taxon>
        <taxon>Bacillati</taxon>
        <taxon>Actinomycetota</taxon>
        <taxon>Actinomycetes</taxon>
        <taxon>Micrococcales</taxon>
        <taxon>Micrococcaceae</taxon>
        <taxon>Arthrobacter</taxon>
    </lineage>
</organism>
<dbReference type="Gene3D" id="3.10.450.50">
    <property type="match status" value="1"/>
</dbReference>
<dbReference type="InterPro" id="IPR037401">
    <property type="entry name" value="SnoaL-like"/>
</dbReference>
<dbReference type="SUPFAM" id="SSF54427">
    <property type="entry name" value="NTF2-like"/>
    <property type="match status" value="1"/>
</dbReference>